<dbReference type="SUPFAM" id="SSF52172">
    <property type="entry name" value="CheY-like"/>
    <property type="match status" value="1"/>
</dbReference>
<keyword evidence="2 6" id="KW-0238">DNA-binding</keyword>
<dbReference type="InterPro" id="IPR011006">
    <property type="entry name" value="CheY-like_superfamily"/>
</dbReference>
<proteinExistence type="predicted"/>
<dbReference type="PROSITE" id="PS00622">
    <property type="entry name" value="HTH_LUXR_1"/>
    <property type="match status" value="1"/>
</dbReference>
<dbReference type="PRINTS" id="PR00038">
    <property type="entry name" value="HTHLUXR"/>
</dbReference>
<evidence type="ECO:0000259" key="5">
    <source>
        <dbReference type="PROSITE" id="PS50110"/>
    </source>
</evidence>
<feature type="domain" description="Response regulatory" evidence="5">
    <location>
        <begin position="6"/>
        <end position="123"/>
    </location>
</feature>
<dbReference type="PROSITE" id="PS50043">
    <property type="entry name" value="HTH_LUXR_2"/>
    <property type="match status" value="1"/>
</dbReference>
<gene>
    <name evidence="6" type="ORF">KDA_48240</name>
</gene>
<evidence type="ECO:0000256" key="3">
    <source>
        <dbReference type="PROSITE-ProRule" id="PRU00169"/>
    </source>
</evidence>
<keyword evidence="7" id="KW-1185">Reference proteome</keyword>
<dbReference type="InterPro" id="IPR016032">
    <property type="entry name" value="Sig_transdc_resp-reg_C-effctor"/>
</dbReference>
<reference evidence="7" key="1">
    <citation type="submission" date="2018-12" db="EMBL/GenBank/DDBJ databases">
        <title>Tengunoibacter tsumagoiensis gen. nov., sp. nov., Dictyobacter kobayashii sp. nov., D. alpinus sp. nov., and D. joshuensis sp. nov. and description of Dictyobacteraceae fam. nov. within the order Ktedonobacterales isolated from Tengu-no-mugimeshi.</title>
        <authorList>
            <person name="Wang C.M."/>
            <person name="Zheng Y."/>
            <person name="Sakai Y."/>
            <person name="Toyoda A."/>
            <person name="Minakuchi Y."/>
            <person name="Abe K."/>
            <person name="Yokota A."/>
            <person name="Yabe S."/>
        </authorList>
    </citation>
    <scope>NUCLEOTIDE SEQUENCE [LARGE SCALE GENOMIC DNA]</scope>
    <source>
        <strain evidence="7">Uno16</strain>
    </source>
</reference>
<dbReference type="Gene3D" id="3.40.50.2300">
    <property type="match status" value="1"/>
</dbReference>
<evidence type="ECO:0000313" key="7">
    <source>
        <dbReference type="Proteomes" id="UP000287171"/>
    </source>
</evidence>
<protein>
    <submittedName>
        <fullName evidence="6">DNA-binding response regulator</fullName>
    </submittedName>
</protein>
<dbReference type="RefSeq" id="WP_126629621.1">
    <property type="nucleotide sequence ID" value="NZ_BIFT01000002.1"/>
</dbReference>
<dbReference type="SUPFAM" id="SSF46894">
    <property type="entry name" value="C-terminal effector domain of the bipartite response regulators"/>
    <property type="match status" value="1"/>
</dbReference>
<evidence type="ECO:0000256" key="2">
    <source>
        <dbReference type="ARBA" id="ARBA00023125"/>
    </source>
</evidence>
<evidence type="ECO:0000259" key="4">
    <source>
        <dbReference type="PROSITE" id="PS50043"/>
    </source>
</evidence>
<dbReference type="InterPro" id="IPR001789">
    <property type="entry name" value="Sig_transdc_resp-reg_receiver"/>
</dbReference>
<dbReference type="SMART" id="SM00421">
    <property type="entry name" value="HTH_LUXR"/>
    <property type="match status" value="1"/>
</dbReference>
<dbReference type="GO" id="GO:0003677">
    <property type="term" value="F:DNA binding"/>
    <property type="evidence" value="ECO:0007669"/>
    <property type="project" value="UniProtKB-KW"/>
</dbReference>
<dbReference type="EMBL" id="BIFT01000002">
    <property type="protein sequence ID" value="GCE29340.1"/>
    <property type="molecule type" value="Genomic_DNA"/>
</dbReference>
<dbReference type="Pfam" id="PF00072">
    <property type="entry name" value="Response_reg"/>
    <property type="match status" value="1"/>
</dbReference>
<dbReference type="OrthoDB" id="9780153at2"/>
<keyword evidence="1 3" id="KW-0597">Phosphoprotein</keyword>
<dbReference type="PANTHER" id="PTHR43214:SF37">
    <property type="entry name" value="TRANSCRIPTIONAL REGULATORY PROTEIN YDFI"/>
    <property type="match status" value="1"/>
</dbReference>
<dbReference type="PANTHER" id="PTHR43214">
    <property type="entry name" value="TWO-COMPONENT RESPONSE REGULATOR"/>
    <property type="match status" value="1"/>
</dbReference>
<dbReference type="CDD" id="cd06170">
    <property type="entry name" value="LuxR_C_like"/>
    <property type="match status" value="1"/>
</dbReference>
<organism evidence="6 7">
    <name type="scientific">Dictyobacter alpinus</name>
    <dbReference type="NCBI Taxonomy" id="2014873"/>
    <lineage>
        <taxon>Bacteria</taxon>
        <taxon>Bacillati</taxon>
        <taxon>Chloroflexota</taxon>
        <taxon>Ktedonobacteria</taxon>
        <taxon>Ktedonobacterales</taxon>
        <taxon>Dictyobacteraceae</taxon>
        <taxon>Dictyobacter</taxon>
    </lineage>
</organism>
<dbReference type="AlphaFoldDB" id="A0A402BDF6"/>
<dbReference type="GO" id="GO:0000160">
    <property type="term" value="P:phosphorelay signal transduction system"/>
    <property type="evidence" value="ECO:0007669"/>
    <property type="project" value="InterPro"/>
</dbReference>
<evidence type="ECO:0000313" key="6">
    <source>
        <dbReference type="EMBL" id="GCE29340.1"/>
    </source>
</evidence>
<dbReference type="Proteomes" id="UP000287171">
    <property type="component" value="Unassembled WGS sequence"/>
</dbReference>
<dbReference type="InterPro" id="IPR058245">
    <property type="entry name" value="NreC/VraR/RcsB-like_REC"/>
</dbReference>
<feature type="domain" description="HTH luxR-type" evidence="4">
    <location>
        <begin position="144"/>
        <end position="209"/>
    </location>
</feature>
<dbReference type="CDD" id="cd17535">
    <property type="entry name" value="REC_NarL-like"/>
    <property type="match status" value="1"/>
</dbReference>
<dbReference type="Pfam" id="PF00196">
    <property type="entry name" value="GerE"/>
    <property type="match status" value="1"/>
</dbReference>
<dbReference type="SMART" id="SM00448">
    <property type="entry name" value="REC"/>
    <property type="match status" value="1"/>
</dbReference>
<accession>A0A402BDF6</accession>
<dbReference type="InterPro" id="IPR039420">
    <property type="entry name" value="WalR-like"/>
</dbReference>
<comment type="caution">
    <text evidence="6">The sequence shown here is derived from an EMBL/GenBank/DDBJ whole genome shotgun (WGS) entry which is preliminary data.</text>
</comment>
<name>A0A402BDF6_9CHLR</name>
<evidence type="ECO:0000256" key="1">
    <source>
        <dbReference type="ARBA" id="ARBA00022553"/>
    </source>
</evidence>
<feature type="modified residue" description="4-aspartylphosphate" evidence="3">
    <location>
        <position position="57"/>
    </location>
</feature>
<dbReference type="GO" id="GO:0006355">
    <property type="term" value="P:regulation of DNA-templated transcription"/>
    <property type="evidence" value="ECO:0007669"/>
    <property type="project" value="InterPro"/>
</dbReference>
<dbReference type="PROSITE" id="PS50110">
    <property type="entry name" value="RESPONSE_REGULATORY"/>
    <property type="match status" value="1"/>
</dbReference>
<dbReference type="InterPro" id="IPR000792">
    <property type="entry name" value="Tscrpt_reg_LuxR_C"/>
</dbReference>
<sequence>MVDRIKVVLVDDHRIVRRGLQSFLKAFEDIEMVGEASSGEEALAHIEDWLPDVVVLDMLMPGGIDGIETIRRLRALSPNVKIVVLTSSADDARVIAALRAGAIGYVRKEADPDLLLASIRAAARGQSLLDPAVARIVMQELMRNEPHSASLTQREQEVLRQLALGRTNPEIATALTVSEETVKTHVGNILTKLQLAHRTQAVIYALKKGIISLDEIDLPPS</sequence>